<name>A0A0A8YNF1_ARUDO</name>
<evidence type="ECO:0000256" key="1">
    <source>
        <dbReference type="SAM" id="MobiDB-lite"/>
    </source>
</evidence>
<accession>A0A0A8YNF1</accession>
<protein>
    <submittedName>
        <fullName evidence="2">Uncharacterized protein</fullName>
    </submittedName>
</protein>
<organism evidence="2">
    <name type="scientific">Arundo donax</name>
    <name type="common">Giant reed</name>
    <name type="synonym">Donax arundinaceus</name>
    <dbReference type="NCBI Taxonomy" id="35708"/>
    <lineage>
        <taxon>Eukaryota</taxon>
        <taxon>Viridiplantae</taxon>
        <taxon>Streptophyta</taxon>
        <taxon>Embryophyta</taxon>
        <taxon>Tracheophyta</taxon>
        <taxon>Spermatophyta</taxon>
        <taxon>Magnoliopsida</taxon>
        <taxon>Liliopsida</taxon>
        <taxon>Poales</taxon>
        <taxon>Poaceae</taxon>
        <taxon>PACMAD clade</taxon>
        <taxon>Arundinoideae</taxon>
        <taxon>Arundineae</taxon>
        <taxon>Arundo</taxon>
    </lineage>
</organism>
<proteinExistence type="predicted"/>
<evidence type="ECO:0000313" key="2">
    <source>
        <dbReference type="EMBL" id="JAD24197.1"/>
    </source>
</evidence>
<feature type="region of interest" description="Disordered" evidence="1">
    <location>
        <begin position="1"/>
        <end position="21"/>
    </location>
</feature>
<dbReference type="AlphaFoldDB" id="A0A0A8YNF1"/>
<reference evidence="2" key="1">
    <citation type="submission" date="2014-09" db="EMBL/GenBank/DDBJ databases">
        <authorList>
            <person name="Magalhaes I.L.F."/>
            <person name="Oliveira U."/>
            <person name="Santos F.R."/>
            <person name="Vidigal T.H.D.A."/>
            <person name="Brescovit A.D."/>
            <person name="Santos A.J."/>
        </authorList>
    </citation>
    <scope>NUCLEOTIDE SEQUENCE</scope>
    <source>
        <tissue evidence="2">Shoot tissue taken approximately 20 cm above the soil surface</tissue>
    </source>
</reference>
<dbReference type="EMBL" id="GBRH01273698">
    <property type="protein sequence ID" value="JAD24197.1"/>
    <property type="molecule type" value="Transcribed_RNA"/>
</dbReference>
<sequence length="133" mass="15096">MPLRRSTASLASSRQRNSDAVLARARTHTCTNTAMTQKRRKGGKWKRKETLHAANTKLTQICPKTSVLLHLRSLNQIRRLLDPIYRHSHSATRPRPPPSRAAARLHTARPWRLTATLSSYPQVACRVHGHRLA</sequence>
<reference evidence="2" key="2">
    <citation type="journal article" date="2015" name="Data Brief">
        <title>Shoot transcriptome of the giant reed, Arundo donax.</title>
        <authorList>
            <person name="Barrero R.A."/>
            <person name="Guerrero F.D."/>
            <person name="Moolhuijzen P."/>
            <person name="Goolsby J.A."/>
            <person name="Tidwell J."/>
            <person name="Bellgard S.E."/>
            <person name="Bellgard M.I."/>
        </authorList>
    </citation>
    <scope>NUCLEOTIDE SEQUENCE</scope>
    <source>
        <tissue evidence="2">Shoot tissue taken approximately 20 cm above the soil surface</tissue>
    </source>
</reference>
<feature type="compositionally biased region" description="Low complexity" evidence="1">
    <location>
        <begin position="1"/>
        <end position="15"/>
    </location>
</feature>